<keyword evidence="6 7" id="KW-0472">Membrane</keyword>
<evidence type="ECO:0000256" key="5">
    <source>
        <dbReference type="ARBA" id="ARBA00022989"/>
    </source>
</evidence>
<dbReference type="Proteomes" id="UP000256304">
    <property type="component" value="Unassembled WGS sequence"/>
</dbReference>
<feature type="transmembrane region" description="Helical" evidence="7">
    <location>
        <begin position="204"/>
        <end position="225"/>
    </location>
</feature>
<evidence type="ECO:0000256" key="6">
    <source>
        <dbReference type="ARBA" id="ARBA00023136"/>
    </source>
</evidence>
<feature type="domain" description="ABC transmembrane type-1" evidence="8">
    <location>
        <begin position="68"/>
        <end position="281"/>
    </location>
</feature>
<evidence type="ECO:0000313" key="10">
    <source>
        <dbReference type="Proteomes" id="UP000256304"/>
    </source>
</evidence>
<keyword evidence="4 7" id="KW-0812">Transmembrane</keyword>
<organism evidence="9 10">
    <name type="scientific">Paenibacillus taihuensis</name>
    <dbReference type="NCBI Taxonomy" id="1156355"/>
    <lineage>
        <taxon>Bacteria</taxon>
        <taxon>Bacillati</taxon>
        <taxon>Bacillota</taxon>
        <taxon>Bacilli</taxon>
        <taxon>Bacillales</taxon>
        <taxon>Paenibacillaceae</taxon>
        <taxon>Paenibacillus</taxon>
    </lineage>
</organism>
<dbReference type="InterPro" id="IPR000515">
    <property type="entry name" value="MetI-like"/>
</dbReference>
<proteinExistence type="inferred from homology"/>
<evidence type="ECO:0000256" key="1">
    <source>
        <dbReference type="ARBA" id="ARBA00004651"/>
    </source>
</evidence>
<name>A0A3D9R3D3_9BACL</name>
<feature type="transmembrane region" description="Helical" evidence="7">
    <location>
        <begin position="7"/>
        <end position="31"/>
    </location>
</feature>
<comment type="caution">
    <text evidence="9">The sequence shown here is derived from an EMBL/GenBank/DDBJ whole genome shotgun (WGS) entry which is preliminary data.</text>
</comment>
<comment type="subcellular location">
    <subcellularLocation>
        <location evidence="1 7">Cell membrane</location>
        <topology evidence="1 7">Multi-pass membrane protein</topology>
    </subcellularLocation>
</comment>
<dbReference type="GO" id="GO:0005886">
    <property type="term" value="C:plasma membrane"/>
    <property type="evidence" value="ECO:0007669"/>
    <property type="project" value="UniProtKB-SubCell"/>
</dbReference>
<dbReference type="CDD" id="cd06261">
    <property type="entry name" value="TM_PBP2"/>
    <property type="match status" value="1"/>
</dbReference>
<dbReference type="PROSITE" id="PS50928">
    <property type="entry name" value="ABC_TM1"/>
    <property type="match status" value="1"/>
</dbReference>
<dbReference type="PANTHER" id="PTHR30193">
    <property type="entry name" value="ABC TRANSPORTER PERMEASE PROTEIN"/>
    <property type="match status" value="1"/>
</dbReference>
<evidence type="ECO:0000256" key="2">
    <source>
        <dbReference type="ARBA" id="ARBA00022448"/>
    </source>
</evidence>
<feature type="transmembrane region" description="Helical" evidence="7">
    <location>
        <begin position="260"/>
        <end position="284"/>
    </location>
</feature>
<protein>
    <submittedName>
        <fullName evidence="9">Carbohydrate ABC transporter membrane protein 1 (CUT1 family)</fullName>
    </submittedName>
</protein>
<dbReference type="PANTHER" id="PTHR30193:SF37">
    <property type="entry name" value="INNER MEMBRANE ABC TRANSPORTER PERMEASE PROTEIN YCJO"/>
    <property type="match status" value="1"/>
</dbReference>
<dbReference type="Pfam" id="PF00528">
    <property type="entry name" value="BPD_transp_1"/>
    <property type="match status" value="1"/>
</dbReference>
<evidence type="ECO:0000256" key="4">
    <source>
        <dbReference type="ARBA" id="ARBA00022692"/>
    </source>
</evidence>
<evidence type="ECO:0000313" key="9">
    <source>
        <dbReference type="EMBL" id="REE69576.1"/>
    </source>
</evidence>
<accession>A0A3D9R3D3</accession>
<feature type="transmembrane region" description="Helical" evidence="7">
    <location>
        <begin position="105"/>
        <end position="123"/>
    </location>
</feature>
<dbReference type="AlphaFoldDB" id="A0A3D9R3D3"/>
<gene>
    <name evidence="9" type="ORF">A8990_13341</name>
</gene>
<keyword evidence="5 7" id="KW-1133">Transmembrane helix</keyword>
<dbReference type="EMBL" id="QTTN01000033">
    <property type="protein sequence ID" value="REE69576.1"/>
    <property type="molecule type" value="Genomic_DNA"/>
</dbReference>
<evidence type="ECO:0000256" key="3">
    <source>
        <dbReference type="ARBA" id="ARBA00022475"/>
    </source>
</evidence>
<comment type="similarity">
    <text evidence="7">Belongs to the binding-protein-dependent transport system permease family.</text>
</comment>
<dbReference type="InterPro" id="IPR035906">
    <property type="entry name" value="MetI-like_sf"/>
</dbReference>
<feature type="transmembrane region" description="Helical" evidence="7">
    <location>
        <begin position="74"/>
        <end position="93"/>
    </location>
</feature>
<sequence length="292" mass="33025">MSLSRKQYWIACLFLLPAFAIFGMFFFYPFLQSIYYSFTEWNGIKAPRYIGFDNYRYLFQDVQMLDGMKNTLKMVVFGLVVQNPLALLLAVLLNRKFRTRGFLRTSFYLPVIISLVVTSVVWGEILKFDGFANGILTHIIGEARLQDWLGTVYTSFPTIILLTQWQAIGYCAMIYLAGLQAIPTDIYEAADIEGAKGFALFRHVTFPMLMPSVTIVLFLTIVGALRLFDLPFLLTNGGPGSSSYTLFLAVYNAAFKNQSYGYATAGSIVLTLFIIIVTVIQLGITRRREVEL</sequence>
<reference evidence="9 10" key="1">
    <citation type="submission" date="2018-08" db="EMBL/GenBank/DDBJ databases">
        <title>Genomic Encyclopedia of Type Strains, Phase III (KMG-III): the genomes of soil and plant-associated and newly described type strains.</title>
        <authorList>
            <person name="Whitman W."/>
        </authorList>
    </citation>
    <scope>NUCLEOTIDE SEQUENCE [LARGE SCALE GENOMIC DNA]</scope>
    <source>
        <strain evidence="9 10">CGMCC 1.10966</strain>
    </source>
</reference>
<keyword evidence="3" id="KW-1003">Cell membrane</keyword>
<evidence type="ECO:0000256" key="7">
    <source>
        <dbReference type="RuleBase" id="RU363032"/>
    </source>
</evidence>
<keyword evidence="2 7" id="KW-0813">Transport</keyword>
<dbReference type="Gene3D" id="1.10.3720.10">
    <property type="entry name" value="MetI-like"/>
    <property type="match status" value="1"/>
</dbReference>
<keyword evidence="10" id="KW-1185">Reference proteome</keyword>
<dbReference type="InterPro" id="IPR051393">
    <property type="entry name" value="ABC_transporter_permease"/>
</dbReference>
<dbReference type="GO" id="GO:0055085">
    <property type="term" value="P:transmembrane transport"/>
    <property type="evidence" value="ECO:0007669"/>
    <property type="project" value="InterPro"/>
</dbReference>
<evidence type="ECO:0000259" key="8">
    <source>
        <dbReference type="PROSITE" id="PS50928"/>
    </source>
</evidence>
<dbReference type="SUPFAM" id="SSF161098">
    <property type="entry name" value="MetI-like"/>
    <property type="match status" value="1"/>
</dbReference>